<dbReference type="PANTHER" id="PTHR31836:SF28">
    <property type="entry name" value="SRCR DOMAIN-CONTAINING PROTEIN-RELATED"/>
    <property type="match status" value="1"/>
</dbReference>
<evidence type="ECO:0000313" key="4">
    <source>
        <dbReference type="Proteomes" id="UP000292702"/>
    </source>
</evidence>
<gene>
    <name evidence="3" type="ORF">EIP91_005827</name>
</gene>
<keyword evidence="1 2" id="KW-0732">Signal</keyword>
<keyword evidence="4" id="KW-1185">Reference proteome</keyword>
<proteinExistence type="predicted"/>
<organism evidence="3 4">
    <name type="scientific">Steccherinum ochraceum</name>
    <dbReference type="NCBI Taxonomy" id="92696"/>
    <lineage>
        <taxon>Eukaryota</taxon>
        <taxon>Fungi</taxon>
        <taxon>Dikarya</taxon>
        <taxon>Basidiomycota</taxon>
        <taxon>Agaricomycotina</taxon>
        <taxon>Agaricomycetes</taxon>
        <taxon>Polyporales</taxon>
        <taxon>Steccherinaceae</taxon>
        <taxon>Steccherinum</taxon>
    </lineage>
</organism>
<name>A0A4R0RCM7_9APHY</name>
<evidence type="ECO:0000256" key="1">
    <source>
        <dbReference type="ARBA" id="ARBA00022729"/>
    </source>
</evidence>
<accession>A0A4R0RCM7</accession>
<dbReference type="AlphaFoldDB" id="A0A4R0RCM7"/>
<sequence>MFAVIVLFLAALAATCSATPVASNDTFVNAVVKRATRPGTASFFDTGADACGGFDQDSDPVVSLPTNLFGLQSPSPHCGQAVTIMNTQNGQVAHGVVRDECPECGISELDLSRSLFLELTPSLSAGVIPISWFFDSEGP</sequence>
<reference evidence="3 4" key="1">
    <citation type="submission" date="2018-11" db="EMBL/GenBank/DDBJ databases">
        <title>Genome assembly of Steccherinum ochraceum LE-BIN_3174, the white-rot fungus of the Steccherinaceae family (The Residual Polyporoid clade, Polyporales, Basidiomycota).</title>
        <authorList>
            <person name="Fedorova T.V."/>
            <person name="Glazunova O.A."/>
            <person name="Landesman E.O."/>
            <person name="Moiseenko K.V."/>
            <person name="Psurtseva N.V."/>
            <person name="Savinova O.S."/>
            <person name="Shakhova N.V."/>
            <person name="Tyazhelova T.V."/>
            <person name="Vasina D.V."/>
        </authorList>
    </citation>
    <scope>NUCLEOTIDE SEQUENCE [LARGE SCALE GENOMIC DNA]</scope>
    <source>
        <strain evidence="3 4">LE-BIN_3174</strain>
    </source>
</reference>
<feature type="signal peptide" evidence="2">
    <location>
        <begin position="1"/>
        <end position="18"/>
    </location>
</feature>
<dbReference type="EMBL" id="RWJN01000314">
    <property type="protein sequence ID" value="TCD63215.1"/>
    <property type="molecule type" value="Genomic_DNA"/>
</dbReference>
<dbReference type="PANTHER" id="PTHR31836">
    <property type="match status" value="1"/>
</dbReference>
<dbReference type="STRING" id="92696.A0A4R0RCM7"/>
<evidence type="ECO:0008006" key="5">
    <source>
        <dbReference type="Google" id="ProtNLM"/>
    </source>
</evidence>
<evidence type="ECO:0000313" key="3">
    <source>
        <dbReference type="EMBL" id="TCD63215.1"/>
    </source>
</evidence>
<evidence type="ECO:0000256" key="2">
    <source>
        <dbReference type="SAM" id="SignalP"/>
    </source>
</evidence>
<dbReference type="SUPFAM" id="SSF50685">
    <property type="entry name" value="Barwin-like endoglucanases"/>
    <property type="match status" value="1"/>
</dbReference>
<feature type="chain" id="PRO_5020891546" description="RlpA-like protein double-psi beta-barrel domain-containing protein" evidence="2">
    <location>
        <begin position="19"/>
        <end position="139"/>
    </location>
</feature>
<dbReference type="Proteomes" id="UP000292702">
    <property type="component" value="Unassembled WGS sequence"/>
</dbReference>
<dbReference type="OrthoDB" id="623670at2759"/>
<protein>
    <recommendedName>
        <fullName evidence="5">RlpA-like protein double-psi beta-barrel domain-containing protein</fullName>
    </recommendedName>
</protein>
<dbReference type="CDD" id="cd22191">
    <property type="entry name" value="DPBB_RlpA_EXP_N-like"/>
    <property type="match status" value="1"/>
</dbReference>
<dbReference type="Gene3D" id="2.40.40.10">
    <property type="entry name" value="RlpA-like domain"/>
    <property type="match status" value="1"/>
</dbReference>
<dbReference type="InterPro" id="IPR051477">
    <property type="entry name" value="Expansin_CellWall"/>
</dbReference>
<dbReference type="InterPro" id="IPR036908">
    <property type="entry name" value="RlpA-like_sf"/>
</dbReference>
<comment type="caution">
    <text evidence="3">The sequence shown here is derived from an EMBL/GenBank/DDBJ whole genome shotgun (WGS) entry which is preliminary data.</text>
</comment>